<dbReference type="GO" id="GO:0006355">
    <property type="term" value="P:regulation of DNA-templated transcription"/>
    <property type="evidence" value="ECO:0007669"/>
    <property type="project" value="InterPro"/>
</dbReference>
<dbReference type="InterPro" id="IPR036388">
    <property type="entry name" value="WH-like_DNA-bd_sf"/>
</dbReference>
<evidence type="ECO:0000313" key="5">
    <source>
        <dbReference type="Proteomes" id="UP000547973"/>
    </source>
</evidence>
<dbReference type="PROSITE" id="PS50043">
    <property type="entry name" value="HTH_LUXR_2"/>
    <property type="match status" value="1"/>
</dbReference>
<dbReference type="GO" id="GO:0004016">
    <property type="term" value="F:adenylate cyclase activity"/>
    <property type="evidence" value="ECO:0007669"/>
    <property type="project" value="TreeGrafter"/>
</dbReference>
<protein>
    <submittedName>
        <fullName evidence="4">DNA-binding CsgD family transcriptional regulator</fullName>
    </submittedName>
</protein>
<proteinExistence type="predicted"/>
<dbReference type="Pfam" id="PF13191">
    <property type="entry name" value="AAA_16"/>
    <property type="match status" value="1"/>
</dbReference>
<dbReference type="InterPro" id="IPR016032">
    <property type="entry name" value="Sig_transdc_resp-reg_C-effctor"/>
</dbReference>
<dbReference type="GO" id="GO:0005737">
    <property type="term" value="C:cytoplasm"/>
    <property type="evidence" value="ECO:0007669"/>
    <property type="project" value="TreeGrafter"/>
</dbReference>
<gene>
    <name evidence="4" type="ORF">BKA03_000696</name>
</gene>
<dbReference type="InterPro" id="IPR041664">
    <property type="entry name" value="AAA_16"/>
</dbReference>
<dbReference type="Gene3D" id="1.10.10.10">
    <property type="entry name" value="Winged helix-like DNA-binding domain superfamily/Winged helix DNA-binding domain"/>
    <property type="match status" value="1"/>
</dbReference>
<keyword evidence="2" id="KW-0067">ATP-binding</keyword>
<dbReference type="AlphaFoldDB" id="A0A7Z0CJA7"/>
<sequence>MASTPDDAFVNSGRRETSRLSESALVGRSSELTLIDQLLDRAQTGNGGAVLIEGAAGLGKTRLIAECEARARSRGLTVVDARAIVPERGVPFSTALQLFETPVAAAGTNSALFDGAAALAMPLFSGHYADAIETPFPLHHGLFWLTVNLTQSAPLLICVDDAQWADEGSLGFLHYLARRVNELPIVLVVAARPGSAGQRPPLLTSMIETWSHDRLHLSPLAAPDVASLVRDRLPLADSSFCDDFSEITGGNPFYVREILKTLDREALEPTDHSSLSLRDAAVESIGHASLFRLSRLGTDPILVARALAVLGDGSTLRQVAALADLDQTRAAAVADALITEELFVVGATLSFANPLIAGLVYAEIPTVQASLAHGRAARLLDNDSVGVEIVAAHLLLAAPNADSWVTEKLRQAAQRARAQGVPRVAAELLSRAKAEPPAPADLADVLAELGSAESAAGLIGGVAHLREAANLQTDPRKREVTRRELVRALSARGQQREAVQILEEAIEEGIEEPGPALLAEYFVNATFESGMRQRAIQRIHEAVRTLPLHTGPAERGLLATLAMRSGQEGAPAVDTIELARRAWSDGAILAEQGPDGPGWLMTFWALELAGDHHQALAITTAALDLGRATGSMEAVATASMFSAWTRAKLGQILDAEADLSQVDIAEDLGWRRYLVAALSRKAVLQVWRGDLQAADATLSRAAERDLGGGMETPWRLHAAGLLAMARHDNAGALQLLTEAGDWLAENLDVDYTVLNWRTDAARAALALGENDRARELIERDEALAERCGSAAHLGRVLRVRGLMVGGDEGAALLRAAVTHLESAGEAHERAEALTDLGALIRRQGSKVAARPYLFEALDYAVSNGANALAERARDELSASGVRGRPDRISGPTTLTSSERRVARLAGVGLTNTQIAQALFVTPKTVEYHLRHVYQKLEISGRKQVAAALAGPQPDGSEVVDPGVLD</sequence>
<evidence type="ECO:0000313" key="4">
    <source>
        <dbReference type="EMBL" id="NYI40577.1"/>
    </source>
</evidence>
<comment type="caution">
    <text evidence="4">The sequence shown here is derived from an EMBL/GenBank/DDBJ whole genome shotgun (WGS) entry which is preliminary data.</text>
</comment>
<dbReference type="PANTHER" id="PTHR16305">
    <property type="entry name" value="TESTICULAR SOLUBLE ADENYLYL CYCLASE"/>
    <property type="match status" value="1"/>
</dbReference>
<organism evidence="4 5">
    <name type="scientific">Demequina lutea</name>
    <dbReference type="NCBI Taxonomy" id="431489"/>
    <lineage>
        <taxon>Bacteria</taxon>
        <taxon>Bacillati</taxon>
        <taxon>Actinomycetota</taxon>
        <taxon>Actinomycetes</taxon>
        <taxon>Micrococcales</taxon>
        <taxon>Demequinaceae</taxon>
        <taxon>Demequina</taxon>
    </lineage>
</organism>
<dbReference type="SUPFAM" id="SSF46894">
    <property type="entry name" value="C-terminal effector domain of the bipartite response regulators"/>
    <property type="match status" value="1"/>
</dbReference>
<dbReference type="PANTHER" id="PTHR16305:SF35">
    <property type="entry name" value="TRANSCRIPTIONAL ACTIVATOR DOMAIN"/>
    <property type="match status" value="1"/>
</dbReference>
<evidence type="ECO:0000256" key="1">
    <source>
        <dbReference type="ARBA" id="ARBA00022741"/>
    </source>
</evidence>
<dbReference type="EMBL" id="JACBZO010000001">
    <property type="protein sequence ID" value="NYI40577.1"/>
    <property type="molecule type" value="Genomic_DNA"/>
</dbReference>
<dbReference type="SUPFAM" id="SSF52540">
    <property type="entry name" value="P-loop containing nucleoside triphosphate hydrolases"/>
    <property type="match status" value="1"/>
</dbReference>
<dbReference type="InterPro" id="IPR027417">
    <property type="entry name" value="P-loop_NTPase"/>
</dbReference>
<accession>A0A7Z0CJA7</accession>
<dbReference type="Pfam" id="PF00196">
    <property type="entry name" value="GerE"/>
    <property type="match status" value="1"/>
</dbReference>
<dbReference type="SMART" id="SM00421">
    <property type="entry name" value="HTH_LUXR"/>
    <property type="match status" value="1"/>
</dbReference>
<dbReference type="PRINTS" id="PR00038">
    <property type="entry name" value="HTHLUXR"/>
</dbReference>
<keyword evidence="5" id="KW-1185">Reference proteome</keyword>
<keyword evidence="4" id="KW-0238">DNA-binding</keyword>
<dbReference type="Gene3D" id="1.25.40.10">
    <property type="entry name" value="Tetratricopeptide repeat domain"/>
    <property type="match status" value="1"/>
</dbReference>
<reference evidence="4 5" key="1">
    <citation type="submission" date="2020-07" db="EMBL/GenBank/DDBJ databases">
        <title>Sequencing the genomes of 1000 actinobacteria strains.</title>
        <authorList>
            <person name="Klenk H.-P."/>
        </authorList>
    </citation>
    <scope>NUCLEOTIDE SEQUENCE [LARGE SCALE GENOMIC DNA]</scope>
    <source>
        <strain evidence="4 5">DSM 19970</strain>
    </source>
</reference>
<dbReference type="GO" id="GO:0003677">
    <property type="term" value="F:DNA binding"/>
    <property type="evidence" value="ECO:0007669"/>
    <property type="project" value="UniProtKB-KW"/>
</dbReference>
<dbReference type="RefSeq" id="WP_179397689.1">
    <property type="nucleotide sequence ID" value="NZ_BBRC01000003.1"/>
</dbReference>
<dbReference type="Proteomes" id="UP000547973">
    <property type="component" value="Unassembled WGS sequence"/>
</dbReference>
<evidence type="ECO:0000259" key="3">
    <source>
        <dbReference type="PROSITE" id="PS50043"/>
    </source>
</evidence>
<name>A0A7Z0CJA7_9MICO</name>
<dbReference type="CDD" id="cd06170">
    <property type="entry name" value="LuxR_C_like"/>
    <property type="match status" value="1"/>
</dbReference>
<dbReference type="PROSITE" id="PS00622">
    <property type="entry name" value="HTH_LUXR_1"/>
    <property type="match status" value="1"/>
</dbReference>
<feature type="domain" description="HTH luxR-type" evidence="3">
    <location>
        <begin position="887"/>
        <end position="952"/>
    </location>
</feature>
<dbReference type="GO" id="GO:0005524">
    <property type="term" value="F:ATP binding"/>
    <property type="evidence" value="ECO:0007669"/>
    <property type="project" value="UniProtKB-KW"/>
</dbReference>
<dbReference type="SUPFAM" id="SSF48452">
    <property type="entry name" value="TPR-like"/>
    <property type="match status" value="1"/>
</dbReference>
<dbReference type="InterPro" id="IPR011990">
    <property type="entry name" value="TPR-like_helical_dom_sf"/>
</dbReference>
<evidence type="ECO:0000256" key="2">
    <source>
        <dbReference type="ARBA" id="ARBA00022840"/>
    </source>
</evidence>
<dbReference type="InterPro" id="IPR000792">
    <property type="entry name" value="Tscrpt_reg_LuxR_C"/>
</dbReference>
<keyword evidence="1" id="KW-0547">Nucleotide-binding</keyword>